<dbReference type="PANTHER" id="PTHR28152">
    <property type="entry name" value="HYDROXYACYL-THIOESTER DEHYDRATASE TYPE 2, MITOCHONDRIAL"/>
    <property type="match status" value="1"/>
</dbReference>
<gene>
    <name evidence="1" type="ORF">GCM10007276_29200</name>
</gene>
<dbReference type="SUPFAM" id="SSF54637">
    <property type="entry name" value="Thioesterase/thiol ester dehydrase-isomerase"/>
    <property type="match status" value="1"/>
</dbReference>
<evidence type="ECO:0008006" key="3">
    <source>
        <dbReference type="Google" id="ProtNLM"/>
    </source>
</evidence>
<dbReference type="RefSeq" id="WP_229729487.1">
    <property type="nucleotide sequence ID" value="NZ_BMCP01000004.1"/>
</dbReference>
<name>A0A8J2YKN2_9RHOB</name>
<evidence type="ECO:0000313" key="1">
    <source>
        <dbReference type="EMBL" id="GGE50280.1"/>
    </source>
</evidence>
<dbReference type="InterPro" id="IPR029069">
    <property type="entry name" value="HotDog_dom_sf"/>
</dbReference>
<dbReference type="InterPro" id="IPR052741">
    <property type="entry name" value="Mitochondrial_HTD2"/>
</dbReference>
<accession>A0A8J2YKN2</accession>
<dbReference type="PANTHER" id="PTHR28152:SF1">
    <property type="entry name" value="HYDROXYACYL-THIOESTER DEHYDRATASE TYPE 2, MITOCHONDRIAL"/>
    <property type="match status" value="1"/>
</dbReference>
<dbReference type="Gene3D" id="3.10.129.10">
    <property type="entry name" value="Hotdog Thioesterase"/>
    <property type="match status" value="1"/>
</dbReference>
<dbReference type="GO" id="GO:0019171">
    <property type="term" value="F:(3R)-hydroxyacyl-[acyl-carrier-protein] dehydratase activity"/>
    <property type="evidence" value="ECO:0007669"/>
    <property type="project" value="TreeGrafter"/>
</dbReference>
<evidence type="ECO:0000313" key="2">
    <source>
        <dbReference type="Proteomes" id="UP000602745"/>
    </source>
</evidence>
<reference evidence="1" key="2">
    <citation type="submission" date="2020-09" db="EMBL/GenBank/DDBJ databases">
        <authorList>
            <person name="Sun Q."/>
            <person name="Sedlacek I."/>
        </authorList>
    </citation>
    <scope>NUCLEOTIDE SEQUENCE</scope>
    <source>
        <strain evidence="1">CCM 7684</strain>
    </source>
</reference>
<dbReference type="Proteomes" id="UP000602745">
    <property type="component" value="Unassembled WGS sequence"/>
</dbReference>
<organism evidence="1 2">
    <name type="scientific">Agaricicola taiwanensis</name>
    <dbReference type="NCBI Taxonomy" id="591372"/>
    <lineage>
        <taxon>Bacteria</taxon>
        <taxon>Pseudomonadati</taxon>
        <taxon>Pseudomonadota</taxon>
        <taxon>Alphaproteobacteria</taxon>
        <taxon>Rhodobacterales</taxon>
        <taxon>Paracoccaceae</taxon>
        <taxon>Agaricicola</taxon>
    </lineage>
</organism>
<sequence>MTEMTSSLAANRAAAGPLYFEDVRLGEHIPELIKGPMTTAHLMRWSAAMENWHKIHYDRTFAQEHDKLPDLLVNGSLKQNFLVQLVKDWATHHGWPWKVSFQFRAMDVVGSTLTIWGEVTGLLRLERYGLVELKLGIRNQDGKESTPGSAMVALPYRDGPAVPYPFVAPTSQELERARQDADSAVSA</sequence>
<proteinExistence type="predicted"/>
<dbReference type="AlphaFoldDB" id="A0A8J2YKN2"/>
<comment type="caution">
    <text evidence="1">The sequence shown here is derived from an EMBL/GenBank/DDBJ whole genome shotgun (WGS) entry which is preliminary data.</text>
</comment>
<keyword evidence="2" id="KW-1185">Reference proteome</keyword>
<protein>
    <recommendedName>
        <fullName evidence="3">Acyl dehydratase</fullName>
    </recommendedName>
</protein>
<reference evidence="1" key="1">
    <citation type="journal article" date="2014" name="Int. J. Syst. Evol. Microbiol.">
        <title>Complete genome sequence of Corynebacterium casei LMG S-19264T (=DSM 44701T), isolated from a smear-ripened cheese.</title>
        <authorList>
            <consortium name="US DOE Joint Genome Institute (JGI-PGF)"/>
            <person name="Walter F."/>
            <person name="Albersmeier A."/>
            <person name="Kalinowski J."/>
            <person name="Ruckert C."/>
        </authorList>
    </citation>
    <scope>NUCLEOTIDE SEQUENCE</scope>
    <source>
        <strain evidence="1">CCM 7684</strain>
    </source>
</reference>
<dbReference type="EMBL" id="BMCP01000004">
    <property type="protein sequence ID" value="GGE50280.1"/>
    <property type="molecule type" value="Genomic_DNA"/>
</dbReference>